<organism evidence="4 5">
    <name type="scientific">Bifiguratus adelaidae</name>
    <dbReference type="NCBI Taxonomy" id="1938954"/>
    <lineage>
        <taxon>Eukaryota</taxon>
        <taxon>Fungi</taxon>
        <taxon>Fungi incertae sedis</taxon>
        <taxon>Mucoromycota</taxon>
        <taxon>Mucoromycotina</taxon>
        <taxon>Endogonomycetes</taxon>
        <taxon>Endogonales</taxon>
        <taxon>Endogonales incertae sedis</taxon>
        <taxon>Bifiguratus</taxon>
    </lineage>
</organism>
<dbReference type="PANTHER" id="PTHR12121:SF45">
    <property type="entry name" value="NOCTURNIN"/>
    <property type="match status" value="1"/>
</dbReference>
<dbReference type="Gene3D" id="3.60.10.10">
    <property type="entry name" value="Endonuclease/exonuclease/phosphatase"/>
    <property type="match status" value="1"/>
</dbReference>
<dbReference type="EMBL" id="MVBO01000040">
    <property type="protein sequence ID" value="OZJ04466.1"/>
    <property type="molecule type" value="Genomic_DNA"/>
</dbReference>
<name>A0A261Y1I7_9FUNG</name>
<feature type="domain" description="Endonuclease/exonuclease/phosphatase" evidence="3">
    <location>
        <begin position="27"/>
        <end position="260"/>
    </location>
</feature>
<sequence>MFKPRIRSFLSLHEAQSELAQRRVRVLTYNVLAQNLVHRELFPSSGNELKWKHRKRMILDEIIAYDADIACLQELDHVEDFYGQEFAKVGYEVELAKHESKKHGLAILYKPDIFALTKRTVIEYDKDMVFGPPTQLTGNIALILSLRFKSNKDGMQDADQPMSGLVVGTTHLWWQPETFYERARQACTYVYRCDEVARQPDNETSSRWPCLATGDFNSDPVDPTYAVITKTMMLDTQRSWLGWSRKVPRQRRFDILLANHGPHRGMAPTTDEDEVAVDMKETDTVPAKAADEEPIYIGDLKDEDLPSLEEFLNLAAKLPKCHSLYQQYASVDPTMARDIGEPLHTNYTVFYKGTLDYLMVIDDQPIPSITPVSLLSIPNATELGEGLPNAAFGSDHVAIAAEIMIRK</sequence>
<dbReference type="GO" id="GO:0006139">
    <property type="term" value="P:nucleobase-containing compound metabolic process"/>
    <property type="evidence" value="ECO:0007669"/>
    <property type="project" value="UniProtKB-ARBA"/>
</dbReference>
<dbReference type="InterPro" id="IPR036691">
    <property type="entry name" value="Endo/exonu/phosph_ase_sf"/>
</dbReference>
<proteinExistence type="inferred from homology"/>
<evidence type="ECO:0000256" key="2">
    <source>
        <dbReference type="ARBA" id="ARBA00022801"/>
    </source>
</evidence>
<dbReference type="OrthoDB" id="428734at2759"/>
<evidence type="ECO:0000313" key="5">
    <source>
        <dbReference type="Proteomes" id="UP000242875"/>
    </source>
</evidence>
<comment type="caution">
    <text evidence="4">The sequence shown here is derived from an EMBL/GenBank/DDBJ whole genome shotgun (WGS) entry which is preliminary data.</text>
</comment>
<dbReference type="SUPFAM" id="SSF56219">
    <property type="entry name" value="DNase I-like"/>
    <property type="match status" value="1"/>
</dbReference>
<dbReference type="AlphaFoldDB" id="A0A261Y1I7"/>
<evidence type="ECO:0000313" key="4">
    <source>
        <dbReference type="EMBL" id="OZJ04466.1"/>
    </source>
</evidence>
<gene>
    <name evidence="4" type="ORF">BZG36_02801</name>
</gene>
<evidence type="ECO:0000256" key="1">
    <source>
        <dbReference type="ARBA" id="ARBA00010774"/>
    </source>
</evidence>
<dbReference type="Pfam" id="PF03372">
    <property type="entry name" value="Exo_endo_phos"/>
    <property type="match status" value="1"/>
</dbReference>
<keyword evidence="5" id="KW-1185">Reference proteome</keyword>
<dbReference type="InterPro" id="IPR005135">
    <property type="entry name" value="Endo/exonuclease/phosphatase"/>
</dbReference>
<dbReference type="Proteomes" id="UP000242875">
    <property type="component" value="Unassembled WGS sequence"/>
</dbReference>
<comment type="similarity">
    <text evidence="1">Belongs to the CCR4/nocturin family.</text>
</comment>
<dbReference type="InterPro" id="IPR050410">
    <property type="entry name" value="CCR4/nocturin_mRNA_transcr"/>
</dbReference>
<dbReference type="GO" id="GO:0000175">
    <property type="term" value="F:3'-5'-RNA exonuclease activity"/>
    <property type="evidence" value="ECO:0007669"/>
    <property type="project" value="TreeGrafter"/>
</dbReference>
<accession>A0A261Y1I7</accession>
<reference evidence="4 5" key="1">
    <citation type="journal article" date="2017" name="Mycologia">
        <title>Bifiguratus adelaidae, gen. et sp. nov., a new member of Mucoromycotina in endophytic and soil-dwelling habitats.</title>
        <authorList>
            <person name="Torres-Cruz T.J."/>
            <person name="Billingsley Tobias T.L."/>
            <person name="Almatruk M."/>
            <person name="Hesse C."/>
            <person name="Kuske C.R."/>
            <person name="Desiro A."/>
            <person name="Benucci G.M."/>
            <person name="Bonito G."/>
            <person name="Stajich J.E."/>
            <person name="Dunlap C."/>
            <person name="Arnold A.E."/>
            <person name="Porras-Alfaro A."/>
        </authorList>
    </citation>
    <scope>NUCLEOTIDE SEQUENCE [LARGE SCALE GENOMIC DNA]</scope>
    <source>
        <strain evidence="4 5">AZ0501</strain>
    </source>
</reference>
<evidence type="ECO:0000259" key="3">
    <source>
        <dbReference type="Pfam" id="PF03372"/>
    </source>
</evidence>
<protein>
    <recommendedName>
        <fullName evidence="3">Endonuclease/exonuclease/phosphatase domain-containing protein</fullName>
    </recommendedName>
</protein>
<dbReference type="PANTHER" id="PTHR12121">
    <property type="entry name" value="CARBON CATABOLITE REPRESSOR PROTEIN 4"/>
    <property type="match status" value="1"/>
</dbReference>
<keyword evidence="2" id="KW-0378">Hydrolase</keyword>